<feature type="transmembrane region" description="Helical" evidence="1">
    <location>
        <begin position="114"/>
        <end position="132"/>
    </location>
</feature>
<dbReference type="InterPro" id="IPR051533">
    <property type="entry name" value="WaaL-like"/>
</dbReference>
<feature type="transmembrane region" description="Helical" evidence="1">
    <location>
        <begin position="368"/>
        <end position="388"/>
    </location>
</feature>
<keyword evidence="1" id="KW-1133">Transmembrane helix</keyword>
<dbReference type="eggNOG" id="ENOG502ZAZN">
    <property type="taxonomic scope" value="Bacteria"/>
</dbReference>
<feature type="transmembrane region" description="Helical" evidence="1">
    <location>
        <begin position="27"/>
        <end position="47"/>
    </location>
</feature>
<feature type="transmembrane region" description="Helical" evidence="1">
    <location>
        <begin position="436"/>
        <end position="453"/>
    </location>
</feature>
<evidence type="ECO:0000256" key="1">
    <source>
        <dbReference type="SAM" id="Phobius"/>
    </source>
</evidence>
<feature type="transmembrane region" description="Helical" evidence="1">
    <location>
        <begin position="212"/>
        <end position="230"/>
    </location>
</feature>
<feature type="transmembrane region" description="Helical" evidence="1">
    <location>
        <begin position="280"/>
        <end position="298"/>
    </location>
</feature>
<comment type="caution">
    <text evidence="2">The sequence shown here is derived from an EMBL/GenBank/DDBJ whole genome shotgun (WGS) entry which is preliminary data.</text>
</comment>
<feature type="transmembrane region" description="Helical" evidence="1">
    <location>
        <begin position="144"/>
        <end position="163"/>
    </location>
</feature>
<dbReference type="PANTHER" id="PTHR37422">
    <property type="entry name" value="TEICHURONIC ACID BIOSYNTHESIS PROTEIN TUAE"/>
    <property type="match status" value="1"/>
</dbReference>
<feature type="transmembrane region" description="Helical" evidence="1">
    <location>
        <begin position="82"/>
        <end position="102"/>
    </location>
</feature>
<evidence type="ECO:0000313" key="2">
    <source>
        <dbReference type="EMBL" id="KEQ29679.1"/>
    </source>
</evidence>
<gene>
    <name evidence="2" type="ORF">N180_17885</name>
</gene>
<sequence length="462" mass="51824">MIVFPLLFLLSFIIAVREIIRGNTQEFLLFLIFGLSIYTTAMSVAFMIGLKDIIPAFQFFKELLILTVLGIGIMSLRERPRFHLIDYLILSFLLYTSLYAILPLGEQSFVNRLVALKSTSFFVIVYFAGRFFDPKKIYVNKYLNYIVLLTIAAGITICLEVLFNQHLQTLTGYADYSYYFFNFEPSGNYGLSWTFESEGGFKRFASFFANPLENAAATLLALCAIGALYTRDDNRFMPNVSGLLALASTFACITFAISRAPFASYFLVIYIYALLTRKKYITHTIHLGVAAVALYFIWVLSSFEDKADGIVEVVINTLNFSNPSSVGHVVEWIQGIDAMISSPFGLGLGTSGRVAGSLGENTGGENQFIIIGVQAGILALLCYLFIYIGFIRTGLKWLPALRGKERKVCMLVLLLKIAIFIPLLTSEVESSSYISYMNWFFSGLFISIVMQYSKPKEIQHAN</sequence>
<dbReference type="AlphaFoldDB" id="A0A081PG56"/>
<keyword evidence="3" id="KW-1185">Reference proteome</keyword>
<organism evidence="2 3">
    <name type="scientific">Pedobacter antarcticus 4BY</name>
    <dbReference type="NCBI Taxonomy" id="1358423"/>
    <lineage>
        <taxon>Bacteria</taxon>
        <taxon>Pseudomonadati</taxon>
        <taxon>Bacteroidota</taxon>
        <taxon>Sphingobacteriia</taxon>
        <taxon>Sphingobacteriales</taxon>
        <taxon>Sphingobacteriaceae</taxon>
        <taxon>Pedobacter</taxon>
    </lineage>
</organism>
<dbReference type="RefSeq" id="WP_037441472.1">
    <property type="nucleotide sequence ID" value="NZ_JNFF01000064.1"/>
</dbReference>
<protein>
    <recommendedName>
        <fullName evidence="4">O-antigen polymerase</fullName>
    </recommendedName>
</protein>
<dbReference type="PANTHER" id="PTHR37422:SF13">
    <property type="entry name" value="LIPOPOLYSACCHARIDE BIOSYNTHESIS PROTEIN PA4999-RELATED"/>
    <property type="match status" value="1"/>
</dbReference>
<dbReference type="OrthoDB" id="817530at2"/>
<dbReference type="Proteomes" id="UP000028007">
    <property type="component" value="Unassembled WGS sequence"/>
</dbReference>
<accession>A0A081PG56</accession>
<reference evidence="2 3" key="1">
    <citation type="journal article" date="1992" name="Int. J. Syst. Bacteriol.">
        <title>Sphingobacterium antarcticus sp. nov. a Psychrotrophic Bacterium from the Soils of Schirmacher Oasis, Antarctica.</title>
        <authorList>
            <person name="Shivaji S."/>
            <person name="Ray M.K."/>
            <person name="Rao N.S."/>
            <person name="Saiserr L."/>
            <person name="Jagannadham M.V."/>
            <person name="Kumar G.S."/>
            <person name="Reddy G."/>
            <person name="Bhargava P.M."/>
        </authorList>
    </citation>
    <scope>NUCLEOTIDE SEQUENCE [LARGE SCALE GENOMIC DNA]</scope>
    <source>
        <strain evidence="2 3">4BY</strain>
    </source>
</reference>
<proteinExistence type="predicted"/>
<feature type="transmembrane region" description="Helical" evidence="1">
    <location>
        <begin position="242"/>
        <end position="273"/>
    </location>
</feature>
<keyword evidence="1" id="KW-0812">Transmembrane</keyword>
<keyword evidence="1" id="KW-0472">Membrane</keyword>
<feature type="transmembrane region" description="Helical" evidence="1">
    <location>
        <begin position="59"/>
        <end position="76"/>
    </location>
</feature>
<evidence type="ECO:0008006" key="4">
    <source>
        <dbReference type="Google" id="ProtNLM"/>
    </source>
</evidence>
<feature type="transmembrane region" description="Helical" evidence="1">
    <location>
        <begin position="408"/>
        <end position="424"/>
    </location>
</feature>
<evidence type="ECO:0000313" key="3">
    <source>
        <dbReference type="Proteomes" id="UP000028007"/>
    </source>
</evidence>
<name>A0A081PG56_9SPHI</name>
<dbReference type="EMBL" id="JNFF01000064">
    <property type="protein sequence ID" value="KEQ29679.1"/>
    <property type="molecule type" value="Genomic_DNA"/>
</dbReference>